<dbReference type="Pfam" id="PF02369">
    <property type="entry name" value="Big_1"/>
    <property type="match status" value="1"/>
</dbReference>
<dbReference type="InterPro" id="IPR051465">
    <property type="entry name" value="Cell_Envelope_Struct_Comp"/>
</dbReference>
<feature type="domain" description="Big-1" evidence="4">
    <location>
        <begin position="901"/>
        <end position="1002"/>
    </location>
</feature>
<evidence type="ECO:0000259" key="5">
    <source>
        <dbReference type="PROSITE" id="PS51272"/>
    </source>
</evidence>
<dbReference type="Gene3D" id="2.60.40.10">
    <property type="entry name" value="Immunoglobulins"/>
    <property type="match status" value="1"/>
</dbReference>
<comment type="similarity">
    <text evidence="1">Belongs to the intimin/invasin family.</text>
</comment>
<evidence type="ECO:0000313" key="6">
    <source>
        <dbReference type="EMBL" id="OXM85415.1"/>
    </source>
</evidence>
<dbReference type="InterPro" id="IPR008969">
    <property type="entry name" value="CarboxyPept-like_regulatory"/>
</dbReference>
<dbReference type="InterPro" id="IPR013783">
    <property type="entry name" value="Ig-like_fold"/>
</dbReference>
<dbReference type="Gene3D" id="2.60.40.3440">
    <property type="match status" value="1"/>
</dbReference>
<evidence type="ECO:0000256" key="1">
    <source>
        <dbReference type="ARBA" id="ARBA00010116"/>
    </source>
</evidence>
<evidence type="ECO:0000313" key="7">
    <source>
        <dbReference type="Proteomes" id="UP000215509"/>
    </source>
</evidence>
<name>A0A229UQB3_9BACL</name>
<dbReference type="RefSeq" id="WP_094015776.1">
    <property type="nucleotide sequence ID" value="NZ_NMQW01000022.1"/>
</dbReference>
<dbReference type="InterPro" id="IPR001119">
    <property type="entry name" value="SLH_dom"/>
</dbReference>
<dbReference type="OrthoDB" id="283370at2"/>
<dbReference type="InterPro" id="IPR003344">
    <property type="entry name" value="Big_1_dom"/>
</dbReference>
<sequence length="1668" mass="178007">MRKKRGSKRFISLAMGLCLLSNMAAAPAWAAGGGLQGQTYFTDTDNWGGNGVGSTPADGDLDYSSPSRIKNGDAKYPIEFKLTNVDKQPVKSAHLLVRAFDVDEYDGTSGTGEWDRIYFSSNAADLQLGAPYTPWPASWGAADEYKKELPQANYLGALSGNNEKWNTTVLQVDPSLITAANTDYYAALSTHHYYKAGNFNPNWVVEVDWGQLVIDGGIRQTGELTKGNFHIVDGKMVVDTGFLPKISGNFAMEVSLIEKVKDADGTVNEQNLDTAAKRFLSSAAGTEQSWTGIELGSGLDPAKEYSVNIILFDDRGGAVTAANPIDPGMAEQIYMTSTLKDIEKDGAQYLPTPFNADEFKDKFAKLDSSEKPESLSKVKIVTLPDPARGRLVLDDGTNPPTDVTLVQEIDVLDLNKLKFVPVNADGGFTGSASFKWNGTSDGTDYELFDGNVTITANAAPTVDPITKSVNKGTDVVFSPDDFTGTKFIDPENGPLNKIQVLSLPDPAKGKLMLGAVEVTVGQEIPAASLNQLKFVPAAGQTGTVTFDWNGSDGVQYAQTPKKVTVTINTPPVLGNVTKTGLAGTVISFNGADFANSPRYTDADGDELQKVSITLPGTFAGQGTLWYTSVSGATYLNPGTTQTISKSELDSLKFKPAAGLPNGSTVTFPWVGNDGKQNAEASALVSISYNGLPVAQPLAAGSEEGTPSITIVLKGSDLETVTGLVYGIASQPHKGTLTPAPDNNPDGDKWIYTPNAGFTGVDSFTYTVTDADGQQSAPATVSIKVNKSLDGWAGSKAQGDASMVKVIPGQLLPLSAVSSVDAEKVTATVNGTTVSLNLTNPTTYMTDGFTKWETTTFKLSEDTVPGIYSVSFAAQAADSTLLPAEPNSRLADNKFEVPAPAVLKLAANPAKILADGKSTSTLTAVLTDKEGNPIAGSEVVFSAPAGQGSFVGPDRAITDSQGRASVIFKSAKISGVEEHQIPVKATVLDIAKGVSAKDEIELTFLPPTINGIITSGTNHEPVAGATVRVTLDLNGDGLIQPGVDFDQTVTTQANGSYSLPVPEGDKEYTLEFTQNVTIGGVQTPVTYKQLAKVGTVEGSGDDSFDSEETVTGMVLFKKQDGTSSLFNSDMLSKMKVYMKDANGNYLMENGSPKVYALQNQGVFNVEGLTKGETYSLEVSYEIEPGKEIVVRRSTVKVTADGEMNISLELVDPYGKITDAYTHSPIQGAKVALYYADTQRNRDNGRTPNTGVTLPAISDFAPNNNQSPVQLSDAAGLYAYMVYPYADYYIVVTKDGYISQTSETINVEKDIVQRNFELTPIRKSSHSSGGGSASVPTPDVSLNLSVDKNLVKEGDSSIITLDYKNLASTTLSEGQISVTVPEAAVVVNANGGKVDGRTITWNVSDLAAGAAGSLKLEVKWNQLSQADKEFDFPAQFSVGSGDAEAVKASSAAKVKVYSDRYGHLSHQRYILGYPDGQFKPDRPLTRAELAAIVSRLTDNNHLSEPLNYSDVTESHWAANYIKIGTKYGYFNGFEGGTFRPDAPVTRGELASVMSRFLKLNVSKAGEAHFTDVEGYWAADAIEALYRGKYVSGYPDGTFKPQNNIIRSEAVTLINRMLYRGPLHGLAPQFPDVPESHWAEGDVQEATVSHESTRNNDGSEAWQKSLNDEVK</sequence>
<dbReference type="PROSITE" id="PS51127">
    <property type="entry name" value="BIG1"/>
    <property type="match status" value="1"/>
</dbReference>
<keyword evidence="7" id="KW-1185">Reference proteome</keyword>
<proteinExistence type="inferred from homology"/>
<feature type="domain" description="SLH" evidence="5">
    <location>
        <begin position="1442"/>
        <end position="1501"/>
    </location>
</feature>
<dbReference type="Gene3D" id="2.60.40.1120">
    <property type="entry name" value="Carboxypeptidase-like, regulatory domain"/>
    <property type="match status" value="2"/>
</dbReference>
<dbReference type="Pfam" id="PF00395">
    <property type="entry name" value="SLH"/>
    <property type="match status" value="3"/>
</dbReference>
<dbReference type="SUPFAM" id="SSF49464">
    <property type="entry name" value="Carboxypeptidase regulatory domain-like"/>
    <property type="match status" value="2"/>
</dbReference>
<feature type="chain" id="PRO_5013348165" evidence="3">
    <location>
        <begin position="31"/>
        <end position="1668"/>
    </location>
</feature>
<feature type="domain" description="SLH" evidence="5">
    <location>
        <begin position="1567"/>
        <end position="1625"/>
    </location>
</feature>
<feature type="domain" description="SLH" evidence="5">
    <location>
        <begin position="1502"/>
        <end position="1565"/>
    </location>
</feature>
<accession>A0A229UQB3</accession>
<organism evidence="6 7">
    <name type="scientific">Paenibacillus rigui</name>
    <dbReference type="NCBI Taxonomy" id="554312"/>
    <lineage>
        <taxon>Bacteria</taxon>
        <taxon>Bacillati</taxon>
        <taxon>Bacillota</taxon>
        <taxon>Bacilli</taxon>
        <taxon>Bacillales</taxon>
        <taxon>Paenibacillaceae</taxon>
        <taxon>Paenibacillus</taxon>
    </lineage>
</organism>
<evidence type="ECO:0000259" key="4">
    <source>
        <dbReference type="PROSITE" id="PS51127"/>
    </source>
</evidence>
<dbReference type="PROSITE" id="PS51272">
    <property type="entry name" value="SLH"/>
    <property type="match status" value="3"/>
</dbReference>
<feature type="region of interest" description="Disordered" evidence="2">
    <location>
        <begin position="1639"/>
        <end position="1668"/>
    </location>
</feature>
<dbReference type="PANTHER" id="PTHR43308">
    <property type="entry name" value="OUTER MEMBRANE PROTEIN ALPHA-RELATED"/>
    <property type="match status" value="1"/>
</dbReference>
<reference evidence="6 7" key="1">
    <citation type="submission" date="2017-07" db="EMBL/GenBank/DDBJ databases">
        <title>Genome sequencing and assembly of Paenibacillus rigui.</title>
        <authorList>
            <person name="Mayilraj S."/>
        </authorList>
    </citation>
    <scope>NUCLEOTIDE SEQUENCE [LARGE SCALE GENOMIC DNA]</scope>
    <source>
        <strain evidence="6 7">JCM 16352</strain>
    </source>
</reference>
<evidence type="ECO:0000256" key="2">
    <source>
        <dbReference type="SAM" id="MobiDB-lite"/>
    </source>
</evidence>
<dbReference type="SMART" id="SM00634">
    <property type="entry name" value="BID_1"/>
    <property type="match status" value="1"/>
</dbReference>
<gene>
    <name evidence="6" type="ORF">CF651_15505</name>
</gene>
<keyword evidence="3" id="KW-0732">Signal</keyword>
<dbReference type="Proteomes" id="UP000215509">
    <property type="component" value="Unassembled WGS sequence"/>
</dbReference>
<dbReference type="InterPro" id="IPR008964">
    <property type="entry name" value="Invasin/intimin_cell_adhesion"/>
</dbReference>
<dbReference type="SUPFAM" id="SSF49373">
    <property type="entry name" value="Invasin/intimin cell-adhesion fragments"/>
    <property type="match status" value="1"/>
</dbReference>
<protein>
    <submittedName>
        <fullName evidence="6">Uncharacterized protein</fullName>
    </submittedName>
</protein>
<dbReference type="Pfam" id="PF17963">
    <property type="entry name" value="Big_9"/>
    <property type="match status" value="1"/>
</dbReference>
<feature type="signal peptide" evidence="3">
    <location>
        <begin position="1"/>
        <end position="30"/>
    </location>
</feature>
<evidence type="ECO:0000256" key="3">
    <source>
        <dbReference type="SAM" id="SignalP"/>
    </source>
</evidence>
<feature type="compositionally biased region" description="Polar residues" evidence="2">
    <location>
        <begin position="1643"/>
        <end position="1662"/>
    </location>
</feature>
<dbReference type="EMBL" id="NMQW01000022">
    <property type="protein sequence ID" value="OXM85415.1"/>
    <property type="molecule type" value="Genomic_DNA"/>
</dbReference>
<comment type="caution">
    <text evidence="6">The sequence shown here is derived from an EMBL/GenBank/DDBJ whole genome shotgun (WGS) entry which is preliminary data.</text>
</comment>